<reference evidence="4" key="1">
    <citation type="journal article" date="2019" name="Int. J. Syst. Evol. Microbiol.">
        <title>The Global Catalogue of Microorganisms (GCM) 10K type strain sequencing project: providing services to taxonomists for standard genome sequencing and annotation.</title>
        <authorList>
            <consortium name="The Broad Institute Genomics Platform"/>
            <consortium name="The Broad Institute Genome Sequencing Center for Infectious Disease"/>
            <person name="Wu L."/>
            <person name="Ma J."/>
        </authorList>
    </citation>
    <scope>NUCLEOTIDE SEQUENCE [LARGE SCALE GENOMIC DNA]</scope>
    <source>
        <strain evidence="4">CGMCC 4.7319</strain>
    </source>
</reference>
<dbReference type="GO" id="GO:0016787">
    <property type="term" value="F:hydrolase activity"/>
    <property type="evidence" value="ECO:0007669"/>
    <property type="project" value="UniProtKB-KW"/>
</dbReference>
<feature type="domain" description="Metallo-beta-lactamase" evidence="2">
    <location>
        <begin position="149"/>
        <end position="343"/>
    </location>
</feature>
<dbReference type="InterPro" id="IPR001279">
    <property type="entry name" value="Metallo-B-lactamas"/>
</dbReference>
<sequence>MEGPGLSQAGPLRCAEDAELHDDSLRCTGHGSQGRGFRIMKKALAGLLGLAGVAWALKDLPRQLGGKPDPVHMSRSPRYRDGKFHNDKEVSTVPDRDSFSMRDFVFGGADRKPSVAVPLVGPLSPVAEGVHITWYGHASALIEIDGAAVLIDPVWSDRVSPSAHVGPKRLHPVPHQLSDLPDVSAVVVSHDHYDHLDMETVQALTASSAAVFVVPLGLGAHLARWDVPASRIVELDWDESHSVAGFTLTCTAAQHFSGRSVQRNVTLWASWVIKRGERSVFYSGDTGYFAGYKAIGEAHGPFDAVLMQVGAYGDAWPDIHMTPEDGVRAFEDLGGGLLIPVHWATFNLALHPWGEPIDRVWREVKARGMKMAVPRPGERVDVDSPGEVDGWWQALA</sequence>
<dbReference type="Gene3D" id="3.60.15.10">
    <property type="entry name" value="Ribonuclease Z/Hydroxyacylglutathione hydrolase-like"/>
    <property type="match status" value="1"/>
</dbReference>
<protein>
    <submittedName>
        <fullName evidence="3">Zn-dependent hydrolase</fullName>
    </submittedName>
</protein>
<dbReference type="PANTHER" id="PTHR15032">
    <property type="entry name" value="N-ACYL-PHOSPHATIDYLETHANOLAMINE-HYDROLYZING PHOSPHOLIPASE D"/>
    <property type="match status" value="1"/>
</dbReference>
<feature type="compositionally biased region" description="Basic and acidic residues" evidence="1">
    <location>
        <begin position="78"/>
        <end position="92"/>
    </location>
</feature>
<evidence type="ECO:0000256" key="1">
    <source>
        <dbReference type="SAM" id="MobiDB-lite"/>
    </source>
</evidence>
<comment type="caution">
    <text evidence="3">The sequence shown here is derived from an EMBL/GenBank/DDBJ whole genome shotgun (WGS) entry which is preliminary data.</text>
</comment>
<evidence type="ECO:0000259" key="2">
    <source>
        <dbReference type="Pfam" id="PF12706"/>
    </source>
</evidence>
<dbReference type="PANTHER" id="PTHR15032:SF4">
    <property type="entry name" value="N-ACYL-PHOSPHATIDYLETHANOLAMINE-HYDROLYZING PHOSPHOLIPASE D"/>
    <property type="match status" value="1"/>
</dbReference>
<evidence type="ECO:0000313" key="4">
    <source>
        <dbReference type="Proteomes" id="UP000597656"/>
    </source>
</evidence>
<dbReference type="InterPro" id="IPR036866">
    <property type="entry name" value="RibonucZ/Hydroxyglut_hydro"/>
</dbReference>
<name>A0ABQ2HFB5_9PSEU</name>
<dbReference type="Proteomes" id="UP000597656">
    <property type="component" value="Unassembled WGS sequence"/>
</dbReference>
<accession>A0ABQ2HFB5</accession>
<feature type="region of interest" description="Disordered" evidence="1">
    <location>
        <begin position="65"/>
        <end position="92"/>
    </location>
</feature>
<dbReference type="EMBL" id="BMNC01000002">
    <property type="protein sequence ID" value="GGM79818.1"/>
    <property type="molecule type" value="Genomic_DNA"/>
</dbReference>
<gene>
    <name evidence="3" type="ORF">GCM10011609_14530</name>
</gene>
<keyword evidence="4" id="KW-1185">Reference proteome</keyword>
<proteinExistence type="predicted"/>
<dbReference type="SUPFAM" id="SSF56281">
    <property type="entry name" value="Metallo-hydrolase/oxidoreductase"/>
    <property type="match status" value="1"/>
</dbReference>
<dbReference type="Pfam" id="PF12706">
    <property type="entry name" value="Lactamase_B_2"/>
    <property type="match status" value="1"/>
</dbReference>
<keyword evidence="3" id="KW-0378">Hydrolase</keyword>
<evidence type="ECO:0000313" key="3">
    <source>
        <dbReference type="EMBL" id="GGM79818.1"/>
    </source>
</evidence>
<organism evidence="3 4">
    <name type="scientific">Lentzea pudingi</name>
    <dbReference type="NCBI Taxonomy" id="1789439"/>
    <lineage>
        <taxon>Bacteria</taxon>
        <taxon>Bacillati</taxon>
        <taxon>Actinomycetota</taxon>
        <taxon>Actinomycetes</taxon>
        <taxon>Pseudonocardiales</taxon>
        <taxon>Pseudonocardiaceae</taxon>
        <taxon>Lentzea</taxon>
    </lineage>
</organism>